<reference evidence="1 2" key="1">
    <citation type="submission" date="2019-12" db="EMBL/GenBank/DDBJ databases">
        <authorList>
            <person name="Jiao W.-B."/>
            <person name="Schneeberger K."/>
        </authorList>
    </citation>
    <scope>NUCLEOTIDE SEQUENCE [LARGE SCALE GENOMIC DNA]</scope>
    <source>
        <strain evidence="2">cv. C24</strain>
    </source>
</reference>
<organism evidence="1 2">
    <name type="scientific">Arabidopsis thaliana</name>
    <name type="common">Mouse-ear cress</name>
    <dbReference type="NCBI Taxonomy" id="3702"/>
    <lineage>
        <taxon>Eukaryota</taxon>
        <taxon>Viridiplantae</taxon>
        <taxon>Streptophyta</taxon>
        <taxon>Embryophyta</taxon>
        <taxon>Tracheophyta</taxon>
        <taxon>Spermatophyta</taxon>
        <taxon>Magnoliopsida</taxon>
        <taxon>eudicotyledons</taxon>
        <taxon>Gunneridae</taxon>
        <taxon>Pentapetalae</taxon>
        <taxon>rosids</taxon>
        <taxon>malvids</taxon>
        <taxon>Brassicales</taxon>
        <taxon>Brassicaceae</taxon>
        <taxon>Camelineae</taxon>
        <taxon>Arabidopsis</taxon>
    </lineage>
</organism>
<gene>
    <name evidence="1" type="ORF">C24_LOCUS20757</name>
</gene>
<dbReference type="Proteomes" id="UP000434276">
    <property type="component" value="Unassembled WGS sequence"/>
</dbReference>
<dbReference type="ExpressionAtlas" id="A0A5S9Y136">
    <property type="expression patterns" value="baseline and differential"/>
</dbReference>
<name>A0A5S9Y136_ARATH</name>
<dbReference type="OrthoDB" id="10325192at2759"/>
<accession>A0A5S9Y136</accession>
<evidence type="ECO:0000313" key="2">
    <source>
        <dbReference type="Proteomes" id="UP000434276"/>
    </source>
</evidence>
<sequence length="129" mass="14363">MASSDFDGILLGMRNPLLLVSAVVDQEFLDKGEHSLKQSQEVTLNVGDAVFIPEVCSRHVIFESTNVMLRQANNSNPTGTVKYEGRFEIISLSGSFLNSERNENHGGVLDHTLSHPAYLHRWSSWHEGP</sequence>
<dbReference type="EMBL" id="CACSHJ010000095">
    <property type="protein sequence ID" value="CAA0398062.1"/>
    <property type="molecule type" value="Genomic_DNA"/>
</dbReference>
<dbReference type="AlphaFoldDB" id="A0A5S9Y136"/>
<protein>
    <submittedName>
        <fullName evidence="1">Uncharacterized protein</fullName>
    </submittedName>
</protein>
<proteinExistence type="predicted"/>
<dbReference type="SUPFAM" id="SSF117856">
    <property type="entry name" value="AF0104/ALDC/Ptd012-like"/>
    <property type="match status" value="1"/>
</dbReference>
<evidence type="ECO:0000313" key="1">
    <source>
        <dbReference type="EMBL" id="CAA0398062.1"/>
    </source>
</evidence>